<evidence type="ECO:0000259" key="5">
    <source>
        <dbReference type="Pfam" id="PF25876"/>
    </source>
</evidence>
<evidence type="ECO:0000256" key="3">
    <source>
        <dbReference type="SAM" id="Coils"/>
    </source>
</evidence>
<dbReference type="RefSeq" id="WP_073509584.1">
    <property type="nucleotide sequence ID" value="NZ_MPJD01000018.1"/>
</dbReference>
<dbReference type="PANTHER" id="PTHR30469">
    <property type="entry name" value="MULTIDRUG RESISTANCE PROTEIN MDTA"/>
    <property type="match status" value="1"/>
</dbReference>
<dbReference type="InterPro" id="IPR058637">
    <property type="entry name" value="YknX-like_C"/>
</dbReference>
<dbReference type="Gene3D" id="2.40.420.20">
    <property type="match status" value="1"/>
</dbReference>
<feature type="domain" description="CusB-like beta-barrel" evidence="7">
    <location>
        <begin position="214"/>
        <end position="284"/>
    </location>
</feature>
<sequence>MLEPEQHTETARKPSKLTSGYVLYALLAVVPLLLAWAVWHWQQPAAVAFAATPVKVAVATVSNRPLVSYVQAIGELEAVQAVSVPAEIGGRIVELPIESGQRVSRGQILVRLNDAPQRGQLLRLQGQLDNTRTRLERMKQLIGANAISREALDNAQAQYTAARGAVQELIAEIEQRTIRAPFAGTLGIRKVHLGQYVNAGDTLINLLGNQGLYVNFSVPEQVASRFTPASTLQVELDALPGQPLTAVLNSIDPFLDRSRTLSLQARLQNPPDSALPRMFARVRLPLPLPANTLSVPETAVTYSAYGEDVYVVNPSLTPTVRRVSVKTGERRDGRVVISQGVAAGDQVVISGQIKLSDGASIEPVLHSALSVDAGAGE</sequence>
<name>A0A853ZYQ2_9PSED</name>
<keyword evidence="4" id="KW-1133">Transmembrane helix</keyword>
<comment type="caution">
    <text evidence="9">The sequence shown here is derived from an EMBL/GenBank/DDBJ whole genome shotgun (WGS) entry which is preliminary data.</text>
</comment>
<dbReference type="AlphaFoldDB" id="A0A853ZYQ2"/>
<evidence type="ECO:0000259" key="8">
    <source>
        <dbReference type="Pfam" id="PF25989"/>
    </source>
</evidence>
<accession>A0A853ZYQ2</accession>
<dbReference type="EMBL" id="MPJD01000018">
    <property type="protein sequence ID" value="OKA23727.1"/>
    <property type="molecule type" value="Genomic_DNA"/>
</dbReference>
<dbReference type="Pfam" id="PF25876">
    <property type="entry name" value="HH_MFP_RND"/>
    <property type="match status" value="1"/>
</dbReference>
<evidence type="ECO:0000256" key="4">
    <source>
        <dbReference type="SAM" id="Phobius"/>
    </source>
</evidence>
<keyword evidence="4" id="KW-0812">Transmembrane</keyword>
<feature type="domain" description="Multidrug resistance protein MdtA-like alpha-helical hairpin" evidence="5">
    <location>
        <begin position="117"/>
        <end position="175"/>
    </location>
</feature>
<gene>
    <name evidence="9" type="ORF">BOH74_10530</name>
</gene>
<keyword evidence="4" id="KW-0472">Membrane</keyword>
<proteinExistence type="inferred from homology"/>
<dbReference type="GO" id="GO:1990281">
    <property type="term" value="C:efflux pump complex"/>
    <property type="evidence" value="ECO:0007669"/>
    <property type="project" value="TreeGrafter"/>
</dbReference>
<evidence type="ECO:0000259" key="6">
    <source>
        <dbReference type="Pfam" id="PF25917"/>
    </source>
</evidence>
<dbReference type="GO" id="GO:0015562">
    <property type="term" value="F:efflux transmembrane transporter activity"/>
    <property type="evidence" value="ECO:0007669"/>
    <property type="project" value="TreeGrafter"/>
</dbReference>
<reference evidence="9 10" key="1">
    <citation type="submission" date="2016-11" db="EMBL/GenBank/DDBJ databases">
        <title>Draft genome of Pseudomonas versuta A4R1.12.</title>
        <authorList>
            <person name="See-Too W.-S."/>
        </authorList>
    </citation>
    <scope>NUCLEOTIDE SEQUENCE [LARGE SCALE GENOMIC DNA]</scope>
    <source>
        <strain evidence="9 10">A4R1.12</strain>
    </source>
</reference>
<evidence type="ECO:0000313" key="9">
    <source>
        <dbReference type="EMBL" id="OKA23727.1"/>
    </source>
</evidence>
<dbReference type="Pfam" id="PF25989">
    <property type="entry name" value="YknX_C"/>
    <property type="match status" value="1"/>
</dbReference>
<dbReference type="InterPro" id="IPR006143">
    <property type="entry name" value="RND_pump_MFP"/>
</dbReference>
<comment type="similarity">
    <text evidence="1">Belongs to the membrane fusion protein (MFP) (TC 8.A.1) family.</text>
</comment>
<keyword evidence="2 3" id="KW-0175">Coiled coil</keyword>
<feature type="domain" description="YknX-like C-terminal permuted SH3-like" evidence="8">
    <location>
        <begin position="293"/>
        <end position="362"/>
    </location>
</feature>
<feature type="transmembrane region" description="Helical" evidence="4">
    <location>
        <begin position="21"/>
        <end position="41"/>
    </location>
</feature>
<organism evidence="9 10">
    <name type="scientific">Pseudomonas versuta</name>
    <dbReference type="NCBI Taxonomy" id="1788301"/>
    <lineage>
        <taxon>Bacteria</taxon>
        <taxon>Pseudomonadati</taxon>
        <taxon>Pseudomonadota</taxon>
        <taxon>Gammaproteobacteria</taxon>
        <taxon>Pseudomonadales</taxon>
        <taxon>Pseudomonadaceae</taxon>
        <taxon>Pseudomonas</taxon>
    </lineage>
</organism>
<feature type="coiled-coil region" evidence="3">
    <location>
        <begin position="121"/>
        <end position="172"/>
    </location>
</feature>
<dbReference type="InterPro" id="IPR058624">
    <property type="entry name" value="MdtA-like_HH"/>
</dbReference>
<evidence type="ECO:0000313" key="10">
    <source>
        <dbReference type="Proteomes" id="UP000185990"/>
    </source>
</evidence>
<dbReference type="Gene3D" id="2.40.30.170">
    <property type="match status" value="1"/>
</dbReference>
<dbReference type="Pfam" id="PF25917">
    <property type="entry name" value="BSH_RND"/>
    <property type="match status" value="1"/>
</dbReference>
<evidence type="ECO:0000256" key="2">
    <source>
        <dbReference type="ARBA" id="ARBA00023054"/>
    </source>
</evidence>
<protein>
    <submittedName>
        <fullName evidence="9">Efflux transporter periplasmic adaptor subunit</fullName>
    </submittedName>
</protein>
<dbReference type="InterPro" id="IPR058625">
    <property type="entry name" value="MdtA-like_BSH"/>
</dbReference>
<evidence type="ECO:0000259" key="7">
    <source>
        <dbReference type="Pfam" id="PF25954"/>
    </source>
</evidence>
<dbReference type="Proteomes" id="UP000185990">
    <property type="component" value="Unassembled WGS sequence"/>
</dbReference>
<dbReference type="InterPro" id="IPR058792">
    <property type="entry name" value="Beta-barrel_RND_2"/>
</dbReference>
<evidence type="ECO:0000256" key="1">
    <source>
        <dbReference type="ARBA" id="ARBA00009477"/>
    </source>
</evidence>
<dbReference type="Gene3D" id="2.40.50.100">
    <property type="match status" value="1"/>
</dbReference>
<dbReference type="Pfam" id="PF25954">
    <property type="entry name" value="Beta-barrel_RND_2"/>
    <property type="match status" value="1"/>
</dbReference>
<dbReference type="NCBIfam" id="TIGR01730">
    <property type="entry name" value="RND_mfp"/>
    <property type="match status" value="1"/>
</dbReference>
<dbReference type="Gene3D" id="1.10.287.470">
    <property type="entry name" value="Helix hairpin bin"/>
    <property type="match status" value="1"/>
</dbReference>
<dbReference type="SUPFAM" id="SSF111369">
    <property type="entry name" value="HlyD-like secretion proteins"/>
    <property type="match status" value="1"/>
</dbReference>
<dbReference type="PANTHER" id="PTHR30469:SF29">
    <property type="entry name" value="BLR2860 PROTEIN"/>
    <property type="match status" value="1"/>
</dbReference>
<feature type="domain" description="Multidrug resistance protein MdtA-like barrel-sandwich hybrid" evidence="6">
    <location>
        <begin position="81"/>
        <end position="205"/>
    </location>
</feature>